<evidence type="ECO:0000313" key="2">
    <source>
        <dbReference type="EMBL" id="GAS81760.1"/>
    </source>
</evidence>
<gene>
    <name evidence="2" type="ORF">PAHA3_1834</name>
</gene>
<dbReference type="AlphaFoldDB" id="A0A100VKY6"/>
<organism evidence="2 3">
    <name type="scientific">Paenibacillus amylolyticus</name>
    <dbReference type="NCBI Taxonomy" id="1451"/>
    <lineage>
        <taxon>Bacteria</taxon>
        <taxon>Bacillati</taxon>
        <taxon>Bacillota</taxon>
        <taxon>Bacilli</taxon>
        <taxon>Bacillales</taxon>
        <taxon>Paenibacillaceae</taxon>
        <taxon>Paenibacillus</taxon>
    </lineage>
</organism>
<sequence>MKYAVAKKITGMLLAGSLLLGGCQFSPTPLAHETVTAADPTDFPSLPPGEKLKSSFSDVRLPGMVGIAQNAALQLFINEETAEIAVIHTQSGQIWRSNPADREQDGVAAGINKDLLSSQTKLSFFNSLGQSSTVNSFTDSVAHKQISYEVLPSGVRVRYQFGSTERSIEDLPMKISKERFEQKLLAQLDKAGQRALKVGYAEDKDEGAYVRIDKAMQGLQLSRALKAFDTAGYTPEDLVQDHAEFGIEEERSGPRLFMLTMEYELDREDLLVRVPSSGIHFPEEYPINSISVLDYFGAGGSEEEGSILVPDGSGALIHFNNGKLQYPAYQQDIYGPDMTMKLREASSNEARARLPVFGLIRKEGAFLGIIEEGDAVAVVNADISGKLNSYNNVYPSFYVVNKSHVTLQASDMVRTLPKFQKKPTASDFVVRYAFVGADKASYSGLASLYRDYLVQNGGLPELNASKEQSNVPFYLQLFGGMTTRQHMLGIPYDSTEALTTFDEAKNILSALTEKKVSNIQVRYAGWLNGGLHHRLPDSIQVDGAVGGKKGLRDFSAYTQEAGIGFYPDITLLNVQSKKGFKPSKEASRTLTQEPAVLYPMNQAIQRRDRDRSPSYVLSPNMLEDVTADMLDELRSLQKDGLSLSLNDLAAQLNSDMNPKKLVDRTQALGSVKKALEQIGQQAGSLVAEGGNAYALPYVTGLTDAPMTSSRFKLEDEEIPFYQLVVHGSIGYTGTPYNLSTYTNARQYVLKLIEYGASPYFAWFNAPNHVVKETDYDDLYAANYEQWIDLAAEIYNEVNQVNQPFAGRSMMSHESLEEGVFRTTYEGGGFVIVNYNDFSVEVDNDTVEAQSYVTGGEQL</sequence>
<evidence type="ECO:0000256" key="1">
    <source>
        <dbReference type="SAM" id="SignalP"/>
    </source>
</evidence>
<proteinExistence type="predicted"/>
<dbReference type="InterPro" id="IPR043751">
    <property type="entry name" value="DUF5696"/>
</dbReference>
<evidence type="ECO:0000313" key="3">
    <source>
        <dbReference type="Proteomes" id="UP000069697"/>
    </source>
</evidence>
<evidence type="ECO:0008006" key="4">
    <source>
        <dbReference type="Google" id="ProtNLM"/>
    </source>
</evidence>
<dbReference type="RefSeq" id="WP_062834418.1">
    <property type="nucleotide sequence ID" value="NZ_BCNV01000001.1"/>
</dbReference>
<dbReference type="Proteomes" id="UP000069697">
    <property type="component" value="Unassembled WGS sequence"/>
</dbReference>
<dbReference type="PROSITE" id="PS51257">
    <property type="entry name" value="PROKAR_LIPOPROTEIN"/>
    <property type="match status" value="1"/>
</dbReference>
<reference evidence="2 3" key="1">
    <citation type="journal article" date="2016" name="Genome Announc.">
        <title>Draft Genome Sequence of Paenibacillus amylolyticus Heshi-A3, Isolated from Fermented Rice Bran in a Japanese Fermented Seafood Dish.</title>
        <authorList>
            <person name="Akuzawa S."/>
            <person name="Nagaoka J."/>
            <person name="Kanekatsu M."/>
            <person name="Kubota E."/>
            <person name="Ohtake R."/>
            <person name="Suzuki T."/>
            <person name="Kanesaki Y."/>
        </authorList>
    </citation>
    <scope>NUCLEOTIDE SEQUENCE [LARGE SCALE GENOMIC DNA]</scope>
    <source>
        <strain evidence="2 3">Heshi-A3</strain>
    </source>
</reference>
<feature type="signal peptide" evidence="1">
    <location>
        <begin position="1"/>
        <end position="31"/>
    </location>
</feature>
<protein>
    <recommendedName>
        <fullName evidence="4">Lipoprotein</fullName>
    </recommendedName>
</protein>
<comment type="caution">
    <text evidence="2">The sequence shown here is derived from an EMBL/GenBank/DDBJ whole genome shotgun (WGS) entry which is preliminary data.</text>
</comment>
<keyword evidence="1" id="KW-0732">Signal</keyword>
<dbReference type="EMBL" id="BCNV01000001">
    <property type="protein sequence ID" value="GAS81760.1"/>
    <property type="molecule type" value="Genomic_DNA"/>
</dbReference>
<dbReference type="Pfam" id="PF18952">
    <property type="entry name" value="DUF5696"/>
    <property type="match status" value="1"/>
</dbReference>
<reference evidence="3" key="2">
    <citation type="submission" date="2016-01" db="EMBL/GenBank/DDBJ databases">
        <title>Draft Genome Sequence of Paenibacillus amylolyticus Heshi-A3 that Was Isolated from Fermented Rice Bran with Aging Salted Mackerel, Which Was Named Heshiko as Traditional Fermented Seafood in Japan.</title>
        <authorList>
            <person name="Akuzawa S."/>
            <person name="Nakagawa J."/>
            <person name="Kanekatsu T."/>
            <person name="Kubota E."/>
            <person name="Ohtake R."/>
            <person name="Suzuki T."/>
            <person name="Kanesaki Y."/>
        </authorList>
    </citation>
    <scope>NUCLEOTIDE SEQUENCE [LARGE SCALE GENOMIC DNA]</scope>
    <source>
        <strain evidence="3">Heshi-A3</strain>
    </source>
</reference>
<feature type="chain" id="PRO_5039364621" description="Lipoprotein" evidence="1">
    <location>
        <begin position="32"/>
        <end position="858"/>
    </location>
</feature>
<accession>A0A100VKY6</accession>
<name>A0A100VKY6_PAEAM</name>